<dbReference type="PANTHER" id="PTHR43777">
    <property type="entry name" value="MOLYBDENUM COFACTOR CYTIDYLYLTRANSFERASE"/>
    <property type="match status" value="1"/>
</dbReference>
<dbReference type="CDD" id="cd04182">
    <property type="entry name" value="GT_2_like_f"/>
    <property type="match status" value="1"/>
</dbReference>
<evidence type="ECO:0000256" key="1">
    <source>
        <dbReference type="ARBA" id="ARBA00022842"/>
    </source>
</evidence>
<evidence type="ECO:0000313" key="3">
    <source>
        <dbReference type="EMBL" id="NVO54980.1"/>
    </source>
</evidence>
<dbReference type="EMBL" id="JABXWT010000001">
    <property type="protein sequence ID" value="NVO54980.1"/>
    <property type="molecule type" value="Genomic_DNA"/>
</dbReference>
<dbReference type="Pfam" id="PF12804">
    <property type="entry name" value="NTP_transf_3"/>
    <property type="match status" value="1"/>
</dbReference>
<name>A0ABX2PMI8_9RHOB</name>
<gene>
    <name evidence="3" type="ORF">HW561_04145</name>
</gene>
<evidence type="ECO:0000259" key="2">
    <source>
        <dbReference type="Pfam" id="PF12804"/>
    </source>
</evidence>
<dbReference type="RefSeq" id="WP_176861937.1">
    <property type="nucleotide sequence ID" value="NZ_JABXWT010000001.1"/>
</dbReference>
<keyword evidence="4" id="KW-1185">Reference proteome</keyword>
<keyword evidence="1" id="KW-0460">Magnesium</keyword>
<sequence>MNKIPVILLAAGQSRRMGGLDKLMQEVDGIPLLRRAAKTAQTVGPVIVALPPEPHPRHDALSGLDVLRVAIDDAAEGMNASLRGALKHVHPDAQAAMVLLADLPDLTEADLTAVLRARATHPNHLIWRGATETGKPGHPVLFDRKLFLPLSKLTGDQGAQTVVRAYKDKVHVHALPGQRAVLDLDTPEDWAIWRMHRSP</sequence>
<dbReference type="Proteomes" id="UP000630805">
    <property type="component" value="Unassembled WGS sequence"/>
</dbReference>
<protein>
    <submittedName>
        <fullName evidence="3">Nucleotidyltransferase family protein</fullName>
    </submittedName>
</protein>
<feature type="domain" description="MobA-like NTP transferase" evidence="2">
    <location>
        <begin position="6"/>
        <end position="168"/>
    </location>
</feature>
<dbReference type="Gene3D" id="3.90.550.10">
    <property type="entry name" value="Spore Coat Polysaccharide Biosynthesis Protein SpsA, Chain A"/>
    <property type="match status" value="1"/>
</dbReference>
<comment type="caution">
    <text evidence="3">The sequence shown here is derived from an EMBL/GenBank/DDBJ whole genome shotgun (WGS) entry which is preliminary data.</text>
</comment>
<dbReference type="PANTHER" id="PTHR43777:SF1">
    <property type="entry name" value="MOLYBDENUM COFACTOR CYTIDYLYLTRANSFERASE"/>
    <property type="match status" value="1"/>
</dbReference>
<dbReference type="InterPro" id="IPR029044">
    <property type="entry name" value="Nucleotide-diphossugar_trans"/>
</dbReference>
<accession>A0ABX2PMI8</accession>
<dbReference type="SUPFAM" id="SSF53448">
    <property type="entry name" value="Nucleotide-diphospho-sugar transferases"/>
    <property type="match status" value="1"/>
</dbReference>
<evidence type="ECO:0000313" key="4">
    <source>
        <dbReference type="Proteomes" id="UP000630805"/>
    </source>
</evidence>
<organism evidence="3 4">
    <name type="scientific">Ruegeria haliotis</name>
    <dbReference type="NCBI Taxonomy" id="2747601"/>
    <lineage>
        <taxon>Bacteria</taxon>
        <taxon>Pseudomonadati</taxon>
        <taxon>Pseudomonadota</taxon>
        <taxon>Alphaproteobacteria</taxon>
        <taxon>Rhodobacterales</taxon>
        <taxon>Roseobacteraceae</taxon>
        <taxon>Ruegeria</taxon>
    </lineage>
</organism>
<dbReference type="InterPro" id="IPR025877">
    <property type="entry name" value="MobA-like_NTP_Trfase"/>
</dbReference>
<reference evidence="3 4" key="1">
    <citation type="submission" date="2020-06" db="EMBL/GenBank/DDBJ databases">
        <authorList>
            <person name="Cao W.R."/>
        </authorList>
    </citation>
    <scope>NUCLEOTIDE SEQUENCE [LARGE SCALE GENOMIC DNA]</scope>
    <source>
        <strain evidence="3 4">B1Z28</strain>
    </source>
</reference>
<proteinExistence type="predicted"/>